<evidence type="ECO:0000256" key="1">
    <source>
        <dbReference type="ARBA" id="ARBA00022723"/>
    </source>
</evidence>
<evidence type="ECO:0000313" key="5">
    <source>
        <dbReference type="EMBL" id="NDL56775.1"/>
    </source>
</evidence>
<gene>
    <name evidence="5" type="ORF">F7O44_06790</name>
</gene>
<keyword evidence="2" id="KW-0378">Hydrolase</keyword>
<keyword evidence="3" id="KW-0464">Manganese</keyword>
<dbReference type="Gene3D" id="3.40.800.10">
    <property type="entry name" value="Ureohydrolase domain"/>
    <property type="match status" value="1"/>
</dbReference>
<evidence type="ECO:0000256" key="4">
    <source>
        <dbReference type="PROSITE-ProRule" id="PRU00742"/>
    </source>
</evidence>
<dbReference type="GO" id="GO:0030145">
    <property type="term" value="F:manganese ion binding"/>
    <property type="evidence" value="ECO:0007669"/>
    <property type="project" value="TreeGrafter"/>
</dbReference>
<dbReference type="AlphaFoldDB" id="A0A7K3M0E9"/>
<name>A0A7K3M0E9_9ACTN</name>
<keyword evidence="6" id="KW-1185">Reference proteome</keyword>
<proteinExistence type="inferred from homology"/>
<dbReference type="CDD" id="cd09999">
    <property type="entry name" value="Arginase-like_1"/>
    <property type="match status" value="1"/>
</dbReference>
<dbReference type="SUPFAM" id="SSF52768">
    <property type="entry name" value="Arginase/deacetylase"/>
    <property type="match status" value="1"/>
</dbReference>
<dbReference type="PROSITE" id="PS51409">
    <property type="entry name" value="ARGINASE_2"/>
    <property type="match status" value="1"/>
</dbReference>
<dbReference type="PRINTS" id="PR00116">
    <property type="entry name" value="ARGINASE"/>
</dbReference>
<accession>A0A7K3M0E9</accession>
<comment type="similarity">
    <text evidence="4">Belongs to the arginase family.</text>
</comment>
<dbReference type="Pfam" id="PF00491">
    <property type="entry name" value="Arginase"/>
    <property type="match status" value="1"/>
</dbReference>
<dbReference type="PANTHER" id="PTHR43782:SF3">
    <property type="entry name" value="ARGINASE"/>
    <property type="match status" value="1"/>
</dbReference>
<evidence type="ECO:0000256" key="2">
    <source>
        <dbReference type="ARBA" id="ARBA00022801"/>
    </source>
</evidence>
<keyword evidence="1" id="KW-0479">Metal-binding</keyword>
<dbReference type="InterPro" id="IPR023696">
    <property type="entry name" value="Ureohydrolase_dom_sf"/>
</dbReference>
<evidence type="ECO:0000256" key="3">
    <source>
        <dbReference type="ARBA" id="ARBA00023211"/>
    </source>
</evidence>
<dbReference type="InterPro" id="IPR006035">
    <property type="entry name" value="Ureohydrolase"/>
</dbReference>
<dbReference type="PANTHER" id="PTHR43782">
    <property type="entry name" value="ARGINASE"/>
    <property type="match status" value="1"/>
</dbReference>
<dbReference type="GO" id="GO:0004053">
    <property type="term" value="F:arginase activity"/>
    <property type="evidence" value="ECO:0007669"/>
    <property type="project" value="TreeGrafter"/>
</dbReference>
<dbReference type="Proteomes" id="UP000460435">
    <property type="component" value="Unassembled WGS sequence"/>
</dbReference>
<sequence length="297" mass="31264">MRGRRLAVLDAPTSLGLRPPEDGAVPGCYKAPGVLRDAGLLTRLSAQDAGVVTPARYRPDWVPGRVRNEQAIADHSRELASRIQDLLGHSHPPLILGGDCSILVGVGLALQRTGRFGLVSLDGLDYRHPGNMADAGVAAGGESLAFMTGLGGSLAELDGRRPYLRSEDVVAVGVRPDDECSAEAASHGMHLIGAPAVAGDPAAAASDALGTVERPELDGFWIHLDADVLDPKLMPAVDSTEPGGLRWEELGTVLRRLLASPRAVGLDVTIYDPDLDPGFGYGRRLADLLVTVLSDER</sequence>
<dbReference type="EMBL" id="WLZY01000002">
    <property type="protein sequence ID" value="NDL56775.1"/>
    <property type="molecule type" value="Genomic_DNA"/>
</dbReference>
<organism evidence="5 6">
    <name type="scientific">Phytoactinopolyspora mesophila</name>
    <dbReference type="NCBI Taxonomy" id="2650750"/>
    <lineage>
        <taxon>Bacteria</taxon>
        <taxon>Bacillati</taxon>
        <taxon>Actinomycetota</taxon>
        <taxon>Actinomycetes</taxon>
        <taxon>Jiangellales</taxon>
        <taxon>Jiangellaceae</taxon>
        <taxon>Phytoactinopolyspora</taxon>
    </lineage>
</organism>
<evidence type="ECO:0000313" key="6">
    <source>
        <dbReference type="Proteomes" id="UP000460435"/>
    </source>
</evidence>
<dbReference type="GO" id="GO:0005737">
    <property type="term" value="C:cytoplasm"/>
    <property type="evidence" value="ECO:0007669"/>
    <property type="project" value="TreeGrafter"/>
</dbReference>
<protein>
    <submittedName>
        <fullName evidence="5">Arginase family protein</fullName>
    </submittedName>
</protein>
<reference evidence="5 6" key="1">
    <citation type="submission" date="2019-11" db="EMBL/GenBank/DDBJ databases">
        <authorList>
            <person name="Li X.-J."/>
            <person name="Feng X.-M."/>
        </authorList>
    </citation>
    <scope>NUCLEOTIDE SEQUENCE [LARGE SCALE GENOMIC DNA]</scope>
    <source>
        <strain evidence="5 6">XMNu-373</strain>
    </source>
</reference>
<comment type="caution">
    <text evidence="5">The sequence shown here is derived from an EMBL/GenBank/DDBJ whole genome shotgun (WGS) entry which is preliminary data.</text>
</comment>